<evidence type="ECO:0000313" key="1">
    <source>
        <dbReference type="EMBL" id="SQI30955.1"/>
    </source>
</evidence>
<protein>
    <submittedName>
        <fullName evidence="1">Protein of uncharacterized function (DUF2771)</fullName>
    </submittedName>
</protein>
<reference evidence="1 2" key="1">
    <citation type="submission" date="2018-06" db="EMBL/GenBank/DDBJ databases">
        <authorList>
            <consortium name="Pathogen Informatics"/>
            <person name="Doyle S."/>
        </authorList>
    </citation>
    <scope>NUCLEOTIDE SEQUENCE [LARGE SCALE GENOMIC DNA]</scope>
    <source>
        <strain evidence="1 2">NCTC10994</strain>
    </source>
</reference>
<accession>A0A2X4WVC1</accession>
<name>A0A2X4WVC1_9NOCA</name>
<dbReference type="AlphaFoldDB" id="A0A2X4WVC1"/>
<dbReference type="STRING" id="1219011.GCA_001895045_02909"/>
<evidence type="ECO:0000313" key="2">
    <source>
        <dbReference type="Proteomes" id="UP000249091"/>
    </source>
</evidence>
<dbReference type="KEGG" id="rcr:NCTC10994_01816"/>
<dbReference type="InterPro" id="IPR024495">
    <property type="entry name" value="DUF2771"/>
</dbReference>
<gene>
    <name evidence="1" type="ORF">NCTC10994_01816</name>
</gene>
<organism evidence="1 2">
    <name type="scientific">Rhodococcus coprophilus</name>
    <dbReference type="NCBI Taxonomy" id="38310"/>
    <lineage>
        <taxon>Bacteria</taxon>
        <taxon>Bacillati</taxon>
        <taxon>Actinomycetota</taxon>
        <taxon>Actinomycetes</taxon>
        <taxon>Mycobacteriales</taxon>
        <taxon>Nocardiaceae</taxon>
        <taxon>Rhodococcus</taxon>
    </lineage>
</organism>
<dbReference type="EMBL" id="LS483468">
    <property type="protein sequence ID" value="SQI30955.1"/>
    <property type="molecule type" value="Genomic_DNA"/>
</dbReference>
<keyword evidence="2" id="KW-1185">Reference proteome</keyword>
<dbReference type="Proteomes" id="UP000249091">
    <property type="component" value="Chromosome 1"/>
</dbReference>
<dbReference type="Pfam" id="PF10969">
    <property type="entry name" value="DUF2771"/>
    <property type="match status" value="1"/>
</dbReference>
<proteinExistence type="predicted"/>
<sequence>MNLQARTKKTIALIAGALVVVAAVFTAVVWKLVDSAEPTPPQVTAYAAGTSVTANPTQYCNLYLEDCVEQEITTLDVPAGYPLQLSVPAEIADAPWRLIVVYGDTETGQTYLDGVMFESGAQRAVTVPSDPSMQLLGVEIQLPSAVVDEAGEPIAHAVWAIQTF</sequence>
<dbReference type="RefSeq" id="WP_072701745.1">
    <property type="nucleotide sequence ID" value="NZ_JAFBBL010000001.1"/>
</dbReference>